<dbReference type="InterPro" id="IPR010345">
    <property type="entry name" value="IL-17_fam"/>
</dbReference>
<feature type="chain" id="PRO_5039951979" evidence="5">
    <location>
        <begin position="23"/>
        <end position="223"/>
    </location>
</feature>
<feature type="signal peptide" evidence="5">
    <location>
        <begin position="1"/>
        <end position="22"/>
    </location>
</feature>
<name>A0A9J8C3Z9_CYPCA</name>
<reference evidence="6" key="1">
    <citation type="submission" date="2025-08" db="UniProtKB">
        <authorList>
            <consortium name="Ensembl"/>
        </authorList>
    </citation>
    <scope>IDENTIFICATION</scope>
</reference>
<dbReference type="Pfam" id="PF06083">
    <property type="entry name" value="IL17"/>
    <property type="match status" value="1"/>
</dbReference>
<evidence type="ECO:0000256" key="5">
    <source>
        <dbReference type="SAM" id="SignalP"/>
    </source>
</evidence>
<dbReference type="GO" id="GO:0005576">
    <property type="term" value="C:extracellular region"/>
    <property type="evidence" value="ECO:0007669"/>
    <property type="project" value="UniProtKB-SubCell"/>
</dbReference>
<dbReference type="InterPro" id="IPR029034">
    <property type="entry name" value="Cystine-knot_cytokine"/>
</dbReference>
<protein>
    <submittedName>
        <fullName evidence="6">Uncharacterized protein</fullName>
    </submittedName>
</protein>
<reference evidence="6" key="2">
    <citation type="submission" date="2025-09" db="UniProtKB">
        <authorList>
            <consortium name="Ensembl"/>
        </authorList>
    </citation>
    <scope>IDENTIFICATION</scope>
</reference>
<sequence>MRERRADYASFLSFILFNFALPELNLNDVNGRHQASATDFWRFPLRWWHINIGPKERGGHTCTGSFTSNRHSKPPAFRCTPHLRFSSMHQLQILGLLNVFLLVLNPSQCSPIMAQCVEHTDCSSTLKEYHAQLINLPSKINERSVAAWSYEENFDLDRVPQIIYEANCLTSHSCKGVDSSFSLESIPIAIKMPFLRKNPRCPTYALEFEDVNIACICATSRQN</sequence>
<comment type="similarity">
    <text evidence="2">Belongs to the IL-17 family.</text>
</comment>
<keyword evidence="7" id="KW-1185">Reference proteome</keyword>
<evidence type="ECO:0000256" key="2">
    <source>
        <dbReference type="ARBA" id="ARBA00007236"/>
    </source>
</evidence>
<dbReference type="Ensembl" id="ENSCCRT00000192964.1">
    <property type="protein sequence ID" value="ENSCCRP00000164759.1"/>
    <property type="gene ID" value="ENSCCRG00000055579.1"/>
</dbReference>
<evidence type="ECO:0000256" key="4">
    <source>
        <dbReference type="ARBA" id="ARBA00022729"/>
    </source>
</evidence>
<organism evidence="6 7">
    <name type="scientific">Cyprinus carpio carpio</name>
    <dbReference type="NCBI Taxonomy" id="630221"/>
    <lineage>
        <taxon>Eukaryota</taxon>
        <taxon>Metazoa</taxon>
        <taxon>Chordata</taxon>
        <taxon>Craniata</taxon>
        <taxon>Vertebrata</taxon>
        <taxon>Euteleostomi</taxon>
        <taxon>Actinopterygii</taxon>
        <taxon>Neopterygii</taxon>
        <taxon>Teleostei</taxon>
        <taxon>Ostariophysi</taxon>
        <taxon>Cypriniformes</taxon>
        <taxon>Cyprinidae</taxon>
        <taxon>Cyprininae</taxon>
        <taxon>Cyprinus</taxon>
    </lineage>
</organism>
<evidence type="ECO:0000256" key="3">
    <source>
        <dbReference type="ARBA" id="ARBA00022525"/>
    </source>
</evidence>
<dbReference type="GO" id="GO:0005125">
    <property type="term" value="F:cytokine activity"/>
    <property type="evidence" value="ECO:0007669"/>
    <property type="project" value="InterPro"/>
</dbReference>
<proteinExistence type="inferred from homology"/>
<dbReference type="AlphaFoldDB" id="A0A9J8C3Z9"/>
<dbReference type="Gene3D" id="2.10.90.10">
    <property type="entry name" value="Cystine-knot cytokines"/>
    <property type="match status" value="1"/>
</dbReference>
<comment type="subcellular location">
    <subcellularLocation>
        <location evidence="1">Secreted</location>
    </subcellularLocation>
</comment>
<dbReference type="GeneTree" id="ENSGT00990000204357"/>
<evidence type="ECO:0000313" key="6">
    <source>
        <dbReference type="Ensembl" id="ENSCCRP00000164759.1"/>
    </source>
</evidence>
<dbReference type="SUPFAM" id="SSF57501">
    <property type="entry name" value="Cystine-knot cytokines"/>
    <property type="match status" value="1"/>
</dbReference>
<evidence type="ECO:0000313" key="7">
    <source>
        <dbReference type="Proteomes" id="UP001108240"/>
    </source>
</evidence>
<evidence type="ECO:0000256" key="1">
    <source>
        <dbReference type="ARBA" id="ARBA00004613"/>
    </source>
</evidence>
<keyword evidence="3" id="KW-0964">Secreted</keyword>
<dbReference type="Proteomes" id="UP001108240">
    <property type="component" value="Unplaced"/>
</dbReference>
<accession>A0A9J8C3Z9</accession>
<keyword evidence="4 5" id="KW-0732">Signal</keyword>